<evidence type="ECO:0000313" key="3">
    <source>
        <dbReference type="EMBL" id="EFH66802.1"/>
    </source>
</evidence>
<dbReference type="Gramene" id="fgenesh2_kg.1__2491__AT1G22890.1">
    <property type="protein sequence ID" value="fgenesh2_kg.1__2491__AT1G22890.1"/>
    <property type="gene ID" value="fgenesh2_kg.1__2491__AT1G22890.1"/>
</dbReference>
<organism evidence="4">
    <name type="scientific">Arabidopsis lyrata subsp. lyrata</name>
    <name type="common">Lyre-leaved rock-cress</name>
    <dbReference type="NCBI Taxonomy" id="81972"/>
    <lineage>
        <taxon>Eukaryota</taxon>
        <taxon>Viridiplantae</taxon>
        <taxon>Streptophyta</taxon>
        <taxon>Embryophyta</taxon>
        <taxon>Tracheophyta</taxon>
        <taxon>Spermatophyta</taxon>
        <taxon>Magnoliopsida</taxon>
        <taxon>eudicotyledons</taxon>
        <taxon>Gunneridae</taxon>
        <taxon>Pentapetalae</taxon>
        <taxon>rosids</taxon>
        <taxon>malvids</taxon>
        <taxon>Brassicales</taxon>
        <taxon>Brassicaceae</taxon>
        <taxon>Camelineae</taxon>
        <taxon>Arabidopsis</taxon>
    </lineage>
</organism>
<proteinExistence type="predicted"/>
<evidence type="ECO:0000313" key="4">
    <source>
        <dbReference type="Proteomes" id="UP000008694"/>
    </source>
</evidence>
<dbReference type="GO" id="GO:0009751">
    <property type="term" value="P:response to salicylic acid"/>
    <property type="evidence" value="ECO:0007669"/>
    <property type="project" value="EnsemblPlants"/>
</dbReference>
<dbReference type="GO" id="GO:0048046">
    <property type="term" value="C:apoplast"/>
    <property type="evidence" value="ECO:0007669"/>
    <property type="project" value="EnsemblPlants"/>
</dbReference>
<feature type="chain" id="PRO_5003101661" description="Transmembrane protein" evidence="2">
    <location>
        <begin position="33"/>
        <end position="74"/>
    </location>
</feature>
<dbReference type="GO" id="GO:0009414">
    <property type="term" value="P:response to water deprivation"/>
    <property type="evidence" value="ECO:0007669"/>
    <property type="project" value="EnsemblPlants"/>
</dbReference>
<dbReference type="GO" id="GO:0005886">
    <property type="term" value="C:plasma membrane"/>
    <property type="evidence" value="ECO:0007669"/>
    <property type="project" value="EnsemblPlants"/>
</dbReference>
<dbReference type="GO" id="GO:0009723">
    <property type="term" value="P:response to ethylene"/>
    <property type="evidence" value="ECO:0007669"/>
    <property type="project" value="EnsemblPlants"/>
</dbReference>
<sequence>MAAKTSNLVALLLSLFLLLLFVSSSQVGVAEAKRHLRNKLRLDCVSDPSPPPPRRSMAPPIFLPPSRSHKGKGP</sequence>
<protein>
    <recommendedName>
        <fullName evidence="5">Transmembrane protein</fullName>
    </recommendedName>
</protein>
<dbReference type="GO" id="GO:0009409">
    <property type="term" value="P:response to cold"/>
    <property type="evidence" value="ECO:0007669"/>
    <property type="project" value="EnsemblPlants"/>
</dbReference>
<dbReference type="Proteomes" id="UP000008694">
    <property type="component" value="Unassembled WGS sequence"/>
</dbReference>
<dbReference type="GO" id="GO:0042742">
    <property type="term" value="P:defense response to bacterium"/>
    <property type="evidence" value="ECO:0007669"/>
    <property type="project" value="EnsemblPlants"/>
</dbReference>
<evidence type="ECO:0008006" key="5">
    <source>
        <dbReference type="Google" id="ProtNLM"/>
    </source>
</evidence>
<dbReference type="EMBL" id="GL348713">
    <property type="protein sequence ID" value="EFH66802.1"/>
    <property type="molecule type" value="Genomic_DNA"/>
</dbReference>
<gene>
    <name evidence="3" type="ORF">ARALYDRAFT_472537</name>
</gene>
<keyword evidence="2" id="KW-0732">Signal</keyword>
<evidence type="ECO:0000256" key="2">
    <source>
        <dbReference type="SAM" id="SignalP"/>
    </source>
</evidence>
<evidence type="ECO:0000256" key="1">
    <source>
        <dbReference type="SAM" id="MobiDB-lite"/>
    </source>
</evidence>
<dbReference type="GO" id="GO:0009651">
    <property type="term" value="P:response to salt stress"/>
    <property type="evidence" value="ECO:0007669"/>
    <property type="project" value="EnsemblPlants"/>
</dbReference>
<dbReference type="HOGENOM" id="CLU_200719_0_0_1"/>
<dbReference type="GO" id="GO:0009753">
    <property type="term" value="P:response to jasmonic acid"/>
    <property type="evidence" value="ECO:0007669"/>
    <property type="project" value="EnsemblPlants"/>
</dbReference>
<accession>D7KMK7</accession>
<keyword evidence="4" id="KW-1185">Reference proteome</keyword>
<dbReference type="eggNOG" id="KOG1396">
    <property type="taxonomic scope" value="Eukaryota"/>
</dbReference>
<reference evidence="4" key="1">
    <citation type="journal article" date="2011" name="Nat. Genet.">
        <title>The Arabidopsis lyrata genome sequence and the basis of rapid genome size change.</title>
        <authorList>
            <person name="Hu T.T."/>
            <person name="Pattyn P."/>
            <person name="Bakker E.G."/>
            <person name="Cao J."/>
            <person name="Cheng J.-F."/>
            <person name="Clark R.M."/>
            <person name="Fahlgren N."/>
            <person name="Fawcett J.A."/>
            <person name="Grimwood J."/>
            <person name="Gundlach H."/>
            <person name="Haberer G."/>
            <person name="Hollister J.D."/>
            <person name="Ossowski S."/>
            <person name="Ottilar R.P."/>
            <person name="Salamov A.A."/>
            <person name="Schneeberger K."/>
            <person name="Spannagl M."/>
            <person name="Wang X."/>
            <person name="Yang L."/>
            <person name="Nasrallah M.E."/>
            <person name="Bergelson J."/>
            <person name="Carrington J.C."/>
            <person name="Gaut B.S."/>
            <person name="Schmutz J."/>
            <person name="Mayer K.F.X."/>
            <person name="Van de Peer Y."/>
            <person name="Grigoriev I.V."/>
            <person name="Nordborg M."/>
            <person name="Weigel D."/>
            <person name="Guo Y.-L."/>
        </authorList>
    </citation>
    <scope>NUCLEOTIDE SEQUENCE [LARGE SCALE GENOMIC DNA]</scope>
    <source>
        <strain evidence="4">cv. MN47</strain>
    </source>
</reference>
<name>D7KMK7_ARALL</name>
<feature type="region of interest" description="Disordered" evidence="1">
    <location>
        <begin position="42"/>
        <end position="74"/>
    </location>
</feature>
<feature type="signal peptide" evidence="2">
    <location>
        <begin position="1"/>
        <end position="32"/>
    </location>
</feature>
<dbReference type="AlphaFoldDB" id="D7KMK7"/>